<evidence type="ECO:0008006" key="4">
    <source>
        <dbReference type="Google" id="ProtNLM"/>
    </source>
</evidence>
<feature type="signal peptide" evidence="1">
    <location>
        <begin position="1"/>
        <end position="30"/>
    </location>
</feature>
<gene>
    <name evidence="2" type="ORF">GFH48_00675</name>
</gene>
<dbReference type="AlphaFoldDB" id="A0A5Q0L4R9"/>
<proteinExistence type="predicted"/>
<keyword evidence="1" id="KW-0732">Signal</keyword>
<organism evidence="2 3">
    <name type="scientific">Streptomyces fagopyri</name>
    <dbReference type="NCBI Taxonomy" id="2662397"/>
    <lineage>
        <taxon>Bacteria</taxon>
        <taxon>Bacillati</taxon>
        <taxon>Actinomycetota</taxon>
        <taxon>Actinomycetes</taxon>
        <taxon>Kitasatosporales</taxon>
        <taxon>Streptomycetaceae</taxon>
        <taxon>Streptomyces</taxon>
    </lineage>
</organism>
<feature type="chain" id="PRO_5024893927" description="Beta-Ig-H3/fasciclin" evidence="1">
    <location>
        <begin position="31"/>
        <end position="107"/>
    </location>
</feature>
<accession>A0A5Q0L4R9</accession>
<dbReference type="Proteomes" id="UP000326179">
    <property type="component" value="Chromosome"/>
</dbReference>
<evidence type="ECO:0000313" key="3">
    <source>
        <dbReference type="Proteomes" id="UP000326179"/>
    </source>
</evidence>
<sequence>MLTLARLARLGLAVGAAAVLAAGLSTSAQAATGALRYFSISGQEFRITNPSDNVCINLQVRPDLIANQTDKTMSVYSGADCTAFVLNLEPGRSVAHIGGPRSVRFIG</sequence>
<reference evidence="2 3" key="1">
    <citation type="submission" date="2019-10" db="EMBL/GenBank/DDBJ databases">
        <title>A novel species.</title>
        <authorList>
            <person name="Gao J."/>
        </authorList>
    </citation>
    <scope>NUCLEOTIDE SEQUENCE [LARGE SCALE GENOMIC DNA]</scope>
    <source>
        <strain evidence="2 3">QMT-28</strain>
    </source>
</reference>
<dbReference type="RefSeq" id="WP_153286349.1">
    <property type="nucleotide sequence ID" value="NZ_CP045643.1"/>
</dbReference>
<protein>
    <recommendedName>
        <fullName evidence="4">Beta-Ig-H3/fasciclin</fullName>
    </recommendedName>
</protein>
<dbReference type="EMBL" id="CP045643">
    <property type="protein sequence ID" value="QFZ71982.1"/>
    <property type="molecule type" value="Genomic_DNA"/>
</dbReference>
<evidence type="ECO:0000256" key="1">
    <source>
        <dbReference type="SAM" id="SignalP"/>
    </source>
</evidence>
<name>A0A5Q0L4R9_9ACTN</name>
<evidence type="ECO:0000313" key="2">
    <source>
        <dbReference type="EMBL" id="QFZ71982.1"/>
    </source>
</evidence>
<dbReference type="KEGG" id="sfy:GFH48_00675"/>
<keyword evidence="3" id="KW-1185">Reference proteome</keyword>